<dbReference type="EMBL" id="JAYWIO010000003">
    <property type="protein sequence ID" value="KAK7275015.1"/>
    <property type="molecule type" value="Genomic_DNA"/>
</dbReference>
<keyword evidence="1" id="KW-0472">Membrane</keyword>
<dbReference type="InterPro" id="IPR007658">
    <property type="entry name" value="DUF594"/>
</dbReference>
<evidence type="ECO:0000313" key="4">
    <source>
        <dbReference type="Proteomes" id="UP001372338"/>
    </source>
</evidence>
<evidence type="ECO:0000259" key="2">
    <source>
        <dbReference type="Pfam" id="PF13968"/>
    </source>
</evidence>
<keyword evidence="4" id="KW-1185">Reference proteome</keyword>
<feature type="transmembrane region" description="Helical" evidence="1">
    <location>
        <begin position="271"/>
        <end position="291"/>
    </location>
</feature>
<reference evidence="3 4" key="1">
    <citation type="submission" date="2024-01" db="EMBL/GenBank/DDBJ databases">
        <title>The genomes of 5 underutilized Papilionoideae crops provide insights into root nodulation and disease resistanc.</title>
        <authorList>
            <person name="Yuan L."/>
        </authorList>
    </citation>
    <scope>NUCLEOTIDE SEQUENCE [LARGE SCALE GENOMIC DNA]</scope>
    <source>
        <strain evidence="3">ZHUSHIDOU_FW_LH</strain>
        <tissue evidence="3">Leaf</tissue>
    </source>
</reference>
<gene>
    <name evidence="3" type="ORF">RIF29_16121</name>
</gene>
<feature type="transmembrane region" description="Helical" evidence="1">
    <location>
        <begin position="303"/>
        <end position="325"/>
    </location>
</feature>
<dbReference type="SUPFAM" id="SSF56854">
    <property type="entry name" value="Bcl-2 inhibitors of programmed cell death"/>
    <property type="match status" value="1"/>
</dbReference>
<evidence type="ECO:0000313" key="3">
    <source>
        <dbReference type="EMBL" id="KAK7275015.1"/>
    </source>
</evidence>
<organism evidence="3 4">
    <name type="scientific">Crotalaria pallida</name>
    <name type="common">Smooth rattlebox</name>
    <name type="synonym">Crotalaria striata</name>
    <dbReference type="NCBI Taxonomy" id="3830"/>
    <lineage>
        <taxon>Eukaryota</taxon>
        <taxon>Viridiplantae</taxon>
        <taxon>Streptophyta</taxon>
        <taxon>Embryophyta</taxon>
        <taxon>Tracheophyta</taxon>
        <taxon>Spermatophyta</taxon>
        <taxon>Magnoliopsida</taxon>
        <taxon>eudicotyledons</taxon>
        <taxon>Gunneridae</taxon>
        <taxon>Pentapetalae</taxon>
        <taxon>rosids</taxon>
        <taxon>fabids</taxon>
        <taxon>Fabales</taxon>
        <taxon>Fabaceae</taxon>
        <taxon>Papilionoideae</taxon>
        <taxon>50 kb inversion clade</taxon>
        <taxon>genistoids sensu lato</taxon>
        <taxon>core genistoids</taxon>
        <taxon>Crotalarieae</taxon>
        <taxon>Crotalaria</taxon>
    </lineage>
</organism>
<evidence type="ECO:0000256" key="1">
    <source>
        <dbReference type="SAM" id="Phobius"/>
    </source>
</evidence>
<dbReference type="InterPro" id="IPR025315">
    <property type="entry name" value="DUF4220"/>
</dbReference>
<keyword evidence="1" id="KW-1133">Transmembrane helix</keyword>
<proteinExistence type="predicted"/>
<feature type="domain" description="DUF4220" evidence="2">
    <location>
        <begin position="185"/>
        <end position="366"/>
    </location>
</feature>
<dbReference type="Pfam" id="PF13968">
    <property type="entry name" value="DUF4220"/>
    <property type="match status" value="2"/>
</dbReference>
<dbReference type="PANTHER" id="PTHR31325">
    <property type="entry name" value="OS01G0798800 PROTEIN-RELATED"/>
    <property type="match status" value="1"/>
</dbReference>
<dbReference type="Pfam" id="PF04578">
    <property type="entry name" value="DUF594"/>
    <property type="match status" value="1"/>
</dbReference>
<protein>
    <recommendedName>
        <fullName evidence="2">DUF4220 domain-containing protein</fullName>
    </recommendedName>
</protein>
<dbReference type="AlphaFoldDB" id="A0AAN9FFV2"/>
<name>A0AAN9FFV2_CROPI</name>
<sequence length="710" mass="82099">MILLLPIIASWVSVEGHRRLVQVVPEPAREFWDKWELRGLVFVSLVSQVILTVLGNRKTRRAIWSRALAWSSYLMADWVATVALGAISSKLGDYYDKQVERVDENIPQLIAFWAPFFLIHLGGPNTITAYALEDNELWSRHALGCRGLGVSTELASTIFKDSVLPSPSKPAYCLKDQHVEVVNYSDTVHNKSRDDPENLSQHQYSHQTFMKLFVSLFKDVVFTLKDIKEDQEQFRGMEFEDAFKKVDRELGFAYDVFYTKASTTHTKWGRVLRFFIWIATMVVIVIYIVSVQQKNHLQAVDHVITYMLLAWAVLSDTCAIMMMFAKRISNLLPKKLEIHLSSTSKMLPSGWTKIGSNSLSQCNFIRFCIDHTNNVGYSKSLRKFLKHRKITCSNVDSEMKELIFTQLRQKFSKMHYVYDQAVWKESLVGISAWINIIERMDSLEFHQTIIAWNIVTQLCYYYDESPKRTYKVKREASKKLYDYMFHLLVECRYMLPIGTGLVTLADTFVEAKQFLRPASNSEENELCSNLDLLHLTFPDTSCYDPTRSLSVFTLACKVAQLLLKKEHNSKMWEYLTEQWMEILAYAACYCRVDHHAQHLRRGGEFLTHAWLLQAHLGVLEKFQSSGANLLPTLKMESEDNLLVVLLGRVYAGVLLSKQSEGLWDMYLKKGHLTPSSVSLQFQKTVHFSKHSEIGYLFYRKHSLILSQLFH</sequence>
<keyword evidence="1" id="KW-0812">Transmembrane</keyword>
<dbReference type="Proteomes" id="UP001372338">
    <property type="component" value="Unassembled WGS sequence"/>
</dbReference>
<feature type="domain" description="DUF4220" evidence="2">
    <location>
        <begin position="70"/>
        <end position="144"/>
    </location>
</feature>
<accession>A0AAN9FFV2</accession>
<dbReference type="InterPro" id="IPR036834">
    <property type="entry name" value="Bcl-2-like_sf"/>
</dbReference>
<comment type="caution">
    <text evidence="3">The sequence shown here is derived from an EMBL/GenBank/DDBJ whole genome shotgun (WGS) entry which is preliminary data.</text>
</comment>